<keyword evidence="2" id="KW-1185">Reference proteome</keyword>
<sequence length="80" mass="9272">MLGAIWTTFTTTLHNQMLTIENNVFRLCIRALKLTRNNKEKSQMDLLAIMDTFYDGMDHIHQQAAQGRRSSKSPGIYIRD</sequence>
<evidence type="ECO:0000313" key="2">
    <source>
        <dbReference type="Proteomes" id="UP000466442"/>
    </source>
</evidence>
<dbReference type="Proteomes" id="UP000466442">
    <property type="component" value="Unassembled WGS sequence"/>
</dbReference>
<evidence type="ECO:0000313" key="1">
    <source>
        <dbReference type="EMBL" id="KAF6209580.1"/>
    </source>
</evidence>
<gene>
    <name evidence="1" type="ORF">GE061_015328</name>
</gene>
<reference evidence="1" key="1">
    <citation type="journal article" date="2021" name="Mol. Ecol. Resour.">
        <title>Apolygus lucorum genome provides insights into omnivorousness and mesophyll feeding.</title>
        <authorList>
            <person name="Liu Y."/>
            <person name="Liu H."/>
            <person name="Wang H."/>
            <person name="Huang T."/>
            <person name="Liu B."/>
            <person name="Yang B."/>
            <person name="Yin L."/>
            <person name="Li B."/>
            <person name="Zhang Y."/>
            <person name="Zhang S."/>
            <person name="Jiang F."/>
            <person name="Zhang X."/>
            <person name="Ren Y."/>
            <person name="Wang B."/>
            <person name="Wang S."/>
            <person name="Lu Y."/>
            <person name="Wu K."/>
            <person name="Fan W."/>
            <person name="Wang G."/>
        </authorList>
    </citation>
    <scope>NUCLEOTIDE SEQUENCE</scope>
    <source>
        <strain evidence="1">12Hb</strain>
    </source>
</reference>
<dbReference type="AlphaFoldDB" id="A0A8S9XKM9"/>
<accession>A0A8S9XKM9</accession>
<organism evidence="1 2">
    <name type="scientific">Apolygus lucorum</name>
    <name type="common">Small green plant bug</name>
    <name type="synonym">Lygocoris lucorum</name>
    <dbReference type="NCBI Taxonomy" id="248454"/>
    <lineage>
        <taxon>Eukaryota</taxon>
        <taxon>Metazoa</taxon>
        <taxon>Ecdysozoa</taxon>
        <taxon>Arthropoda</taxon>
        <taxon>Hexapoda</taxon>
        <taxon>Insecta</taxon>
        <taxon>Pterygota</taxon>
        <taxon>Neoptera</taxon>
        <taxon>Paraneoptera</taxon>
        <taxon>Hemiptera</taxon>
        <taxon>Heteroptera</taxon>
        <taxon>Panheteroptera</taxon>
        <taxon>Cimicomorpha</taxon>
        <taxon>Miridae</taxon>
        <taxon>Mirini</taxon>
        <taxon>Apolygus</taxon>
    </lineage>
</organism>
<dbReference type="EMBL" id="WIXP02000006">
    <property type="protein sequence ID" value="KAF6209580.1"/>
    <property type="molecule type" value="Genomic_DNA"/>
</dbReference>
<name>A0A8S9XKM9_APOLU</name>
<protein>
    <submittedName>
        <fullName evidence="1">Uncharacterized protein</fullName>
    </submittedName>
</protein>
<proteinExistence type="predicted"/>
<comment type="caution">
    <text evidence="1">The sequence shown here is derived from an EMBL/GenBank/DDBJ whole genome shotgun (WGS) entry which is preliminary data.</text>
</comment>